<dbReference type="AlphaFoldDB" id="A0A9P6ECE2"/>
<dbReference type="PANTHER" id="PTHR43194:SF2">
    <property type="entry name" value="PEROXISOMAL MEMBRANE PROTEIN LPX1"/>
    <property type="match status" value="1"/>
</dbReference>
<dbReference type="InterPro" id="IPR005945">
    <property type="entry name" value="Pro_imino_pep"/>
</dbReference>
<dbReference type="InterPro" id="IPR050228">
    <property type="entry name" value="Carboxylesterase_BioH"/>
</dbReference>
<evidence type="ECO:0000259" key="3">
    <source>
        <dbReference type="Pfam" id="PF00561"/>
    </source>
</evidence>
<keyword evidence="2 4" id="KW-0378">Hydrolase</keyword>
<dbReference type="Pfam" id="PF00561">
    <property type="entry name" value="Abhydrolase_1"/>
    <property type="match status" value="1"/>
</dbReference>
<dbReference type="GO" id="GO:0008233">
    <property type="term" value="F:peptidase activity"/>
    <property type="evidence" value="ECO:0007669"/>
    <property type="project" value="InterPro"/>
</dbReference>
<dbReference type="InterPro" id="IPR002410">
    <property type="entry name" value="Peptidase_S33"/>
</dbReference>
<dbReference type="Proteomes" id="UP000807306">
    <property type="component" value="Unassembled WGS sequence"/>
</dbReference>
<dbReference type="PIRSF" id="PIRSF005539">
    <property type="entry name" value="Pept_S33_TRI_F1"/>
    <property type="match status" value="1"/>
</dbReference>
<reference evidence="4" key="1">
    <citation type="submission" date="2020-11" db="EMBL/GenBank/DDBJ databases">
        <authorList>
            <consortium name="DOE Joint Genome Institute"/>
            <person name="Ahrendt S."/>
            <person name="Riley R."/>
            <person name="Andreopoulos W."/>
            <person name="Labutti K."/>
            <person name="Pangilinan J."/>
            <person name="Ruiz-Duenas F.J."/>
            <person name="Barrasa J.M."/>
            <person name="Sanchez-Garcia M."/>
            <person name="Camarero S."/>
            <person name="Miyauchi S."/>
            <person name="Serrano A."/>
            <person name="Linde D."/>
            <person name="Babiker R."/>
            <person name="Drula E."/>
            <person name="Ayuso-Fernandez I."/>
            <person name="Pacheco R."/>
            <person name="Padilla G."/>
            <person name="Ferreira P."/>
            <person name="Barriuso J."/>
            <person name="Kellner H."/>
            <person name="Castanera R."/>
            <person name="Alfaro M."/>
            <person name="Ramirez L."/>
            <person name="Pisabarro A.G."/>
            <person name="Kuo A."/>
            <person name="Tritt A."/>
            <person name="Lipzen A."/>
            <person name="He G."/>
            <person name="Yan M."/>
            <person name="Ng V."/>
            <person name="Cullen D."/>
            <person name="Martin F."/>
            <person name="Rosso M.-N."/>
            <person name="Henrissat B."/>
            <person name="Hibbett D."/>
            <person name="Martinez A.T."/>
            <person name="Grigoriev I.V."/>
        </authorList>
    </citation>
    <scope>NUCLEOTIDE SEQUENCE</scope>
    <source>
        <strain evidence="4">CBS 506.95</strain>
    </source>
</reference>
<name>A0A9P6ECE2_9AGAR</name>
<comment type="similarity">
    <text evidence="1">Belongs to the peptidase S33 family.</text>
</comment>
<comment type="caution">
    <text evidence="4">The sequence shown here is derived from an EMBL/GenBank/DDBJ whole genome shotgun (WGS) entry which is preliminary data.</text>
</comment>
<dbReference type="GO" id="GO:0006508">
    <property type="term" value="P:proteolysis"/>
    <property type="evidence" value="ECO:0007669"/>
    <property type="project" value="InterPro"/>
</dbReference>
<dbReference type="SUPFAM" id="SSF53474">
    <property type="entry name" value="alpha/beta-Hydrolases"/>
    <property type="match status" value="1"/>
</dbReference>
<evidence type="ECO:0000256" key="1">
    <source>
        <dbReference type="ARBA" id="ARBA00010088"/>
    </source>
</evidence>
<feature type="domain" description="AB hydrolase-1" evidence="3">
    <location>
        <begin position="44"/>
        <end position="299"/>
    </location>
</feature>
<accession>A0A9P6ECE2</accession>
<evidence type="ECO:0000313" key="5">
    <source>
        <dbReference type="Proteomes" id="UP000807306"/>
    </source>
</evidence>
<dbReference type="Gene3D" id="3.40.50.1820">
    <property type="entry name" value="alpha/beta hydrolase"/>
    <property type="match status" value="1"/>
</dbReference>
<dbReference type="InterPro" id="IPR029058">
    <property type="entry name" value="AB_hydrolase_fold"/>
</dbReference>
<evidence type="ECO:0000313" key="4">
    <source>
        <dbReference type="EMBL" id="KAF9526377.1"/>
    </source>
</evidence>
<keyword evidence="5" id="KW-1185">Reference proteome</keyword>
<protein>
    <submittedName>
        <fullName evidence="4">Alpha/Beta hydrolase protein</fullName>
    </submittedName>
</protein>
<dbReference type="PANTHER" id="PTHR43194">
    <property type="entry name" value="HYDROLASE ALPHA/BETA FOLD FAMILY"/>
    <property type="match status" value="1"/>
</dbReference>
<sequence>MSASLLQPRVAIVTGEIDFEIPTLNTTGKTWYKIIGNLTSHQRPLVALHGGPGSNSEYMEILSNITTPRSGALVVYDQVGNGHSTHLRDKLGDSLFWTDSLFLSELDNVLRKLGIRDDYDLAGHSWGGMLAARHATLRPKGLKRLVLMSAPASIDLWLETGKEYLRELPQKYQDAIINNEKAGTTNSTNYQEAIGYYSTLHVCSIQPVPEPIASGAADSANDPTVRLSMYGPLNFEVSGSLKGWTVIPDAHKISVPTLVTNGKRDQAGKTAVQPLLNEIPNVKWVEFEHSGHMAHFEEADKFTKVVSQFLGKV</sequence>
<organism evidence="4 5">
    <name type="scientific">Crepidotus variabilis</name>
    <dbReference type="NCBI Taxonomy" id="179855"/>
    <lineage>
        <taxon>Eukaryota</taxon>
        <taxon>Fungi</taxon>
        <taxon>Dikarya</taxon>
        <taxon>Basidiomycota</taxon>
        <taxon>Agaricomycotina</taxon>
        <taxon>Agaricomycetes</taxon>
        <taxon>Agaricomycetidae</taxon>
        <taxon>Agaricales</taxon>
        <taxon>Agaricineae</taxon>
        <taxon>Crepidotaceae</taxon>
        <taxon>Crepidotus</taxon>
    </lineage>
</organism>
<gene>
    <name evidence="4" type="ORF">CPB83DRAFT_870471</name>
</gene>
<dbReference type="NCBIfam" id="TIGR01250">
    <property type="entry name" value="pro_imino_pep_2"/>
    <property type="match status" value="1"/>
</dbReference>
<dbReference type="OrthoDB" id="190201at2759"/>
<evidence type="ECO:0000256" key="2">
    <source>
        <dbReference type="ARBA" id="ARBA00022801"/>
    </source>
</evidence>
<dbReference type="PRINTS" id="PR00793">
    <property type="entry name" value="PROAMNOPTASE"/>
</dbReference>
<dbReference type="InterPro" id="IPR000073">
    <property type="entry name" value="AB_hydrolase_1"/>
</dbReference>
<dbReference type="EMBL" id="MU157872">
    <property type="protein sequence ID" value="KAF9526377.1"/>
    <property type="molecule type" value="Genomic_DNA"/>
</dbReference>
<proteinExistence type="inferred from homology"/>